<gene>
    <name evidence="1" type="ORF">KIW84_024440</name>
</gene>
<dbReference type="PANTHER" id="PTHR48475">
    <property type="entry name" value="RIBONUCLEASE H"/>
    <property type="match status" value="1"/>
</dbReference>
<dbReference type="AlphaFoldDB" id="A0A9D5B9D2"/>
<accession>A0A9D5B9D2</accession>
<name>A0A9D5B9D2_PEA</name>
<reference evidence="1 2" key="1">
    <citation type="journal article" date="2022" name="Nat. Genet.">
        <title>Improved pea reference genome and pan-genome highlight genomic features and evolutionary characteristics.</title>
        <authorList>
            <person name="Yang T."/>
            <person name="Liu R."/>
            <person name="Luo Y."/>
            <person name="Hu S."/>
            <person name="Wang D."/>
            <person name="Wang C."/>
            <person name="Pandey M.K."/>
            <person name="Ge S."/>
            <person name="Xu Q."/>
            <person name="Li N."/>
            <person name="Li G."/>
            <person name="Huang Y."/>
            <person name="Saxena R.K."/>
            <person name="Ji Y."/>
            <person name="Li M."/>
            <person name="Yan X."/>
            <person name="He Y."/>
            <person name="Liu Y."/>
            <person name="Wang X."/>
            <person name="Xiang C."/>
            <person name="Varshney R.K."/>
            <person name="Ding H."/>
            <person name="Gao S."/>
            <person name="Zong X."/>
        </authorList>
    </citation>
    <scope>NUCLEOTIDE SEQUENCE [LARGE SCALE GENOMIC DNA]</scope>
    <source>
        <strain evidence="1 2">cv. Zhongwan 6</strain>
    </source>
</reference>
<dbReference type="Gramene" id="Psat02G0444000-T1">
    <property type="protein sequence ID" value="KAI5438713.1"/>
    <property type="gene ID" value="KIW84_024440"/>
</dbReference>
<evidence type="ECO:0000313" key="1">
    <source>
        <dbReference type="EMBL" id="KAI5438713.1"/>
    </source>
</evidence>
<dbReference type="EMBL" id="JAMSHJ010000002">
    <property type="protein sequence ID" value="KAI5438713.1"/>
    <property type="molecule type" value="Genomic_DNA"/>
</dbReference>
<dbReference type="PANTHER" id="PTHR48475:SF1">
    <property type="entry name" value="RNASE H TYPE-1 DOMAIN-CONTAINING PROTEIN"/>
    <property type="match status" value="1"/>
</dbReference>
<organism evidence="1 2">
    <name type="scientific">Pisum sativum</name>
    <name type="common">Garden pea</name>
    <name type="synonym">Lathyrus oleraceus</name>
    <dbReference type="NCBI Taxonomy" id="3888"/>
    <lineage>
        <taxon>Eukaryota</taxon>
        <taxon>Viridiplantae</taxon>
        <taxon>Streptophyta</taxon>
        <taxon>Embryophyta</taxon>
        <taxon>Tracheophyta</taxon>
        <taxon>Spermatophyta</taxon>
        <taxon>Magnoliopsida</taxon>
        <taxon>eudicotyledons</taxon>
        <taxon>Gunneridae</taxon>
        <taxon>Pentapetalae</taxon>
        <taxon>rosids</taxon>
        <taxon>fabids</taxon>
        <taxon>Fabales</taxon>
        <taxon>Fabaceae</taxon>
        <taxon>Papilionoideae</taxon>
        <taxon>50 kb inversion clade</taxon>
        <taxon>NPAAA clade</taxon>
        <taxon>Hologalegina</taxon>
        <taxon>IRL clade</taxon>
        <taxon>Fabeae</taxon>
        <taxon>Lathyrus</taxon>
    </lineage>
</organism>
<evidence type="ECO:0000313" key="2">
    <source>
        <dbReference type="Proteomes" id="UP001058974"/>
    </source>
</evidence>
<proteinExistence type="predicted"/>
<dbReference type="Proteomes" id="UP001058974">
    <property type="component" value="Chromosome 2"/>
</dbReference>
<sequence length="201" mass="22579">MDLFLVNQSRAGIGFCSGAYNEHGLFTSGGFIHDDQSVEEEAAAIIEEDAEDMSNFVIPGGVCHNWVAVDVPTVIHRSESFSCVSRTQQQSNWGITNSHYDQLNLIEEKRLTAMCHGQLYQQRMKKAFDKKVKPRVFREGDLVLKKVLSFVPDSRGKWTPNYEGPYVVKRAFSGGALMLTTMDGEDFTRPVNSDAVKKYFA</sequence>
<comment type="caution">
    <text evidence="1">The sequence shown here is derived from an EMBL/GenBank/DDBJ whole genome shotgun (WGS) entry which is preliminary data.</text>
</comment>
<keyword evidence="2" id="KW-1185">Reference proteome</keyword>
<protein>
    <submittedName>
        <fullName evidence="1">Uncharacterized protein</fullName>
    </submittedName>
</protein>